<dbReference type="SFLD" id="SFLDF00349">
    <property type="entry name" value="3-methylornithine_synthase_(Py"/>
    <property type="match status" value="1"/>
</dbReference>
<dbReference type="GO" id="GO:0071524">
    <property type="term" value="P:pyrrolysine biosynthetic process"/>
    <property type="evidence" value="ECO:0007669"/>
    <property type="project" value="InterPro"/>
</dbReference>
<comment type="cofactor">
    <cofactor evidence="5">
        <name>[4Fe-4S] cluster</name>
        <dbReference type="ChEBI" id="CHEBI:49883"/>
    </cofactor>
    <text evidence="5">Binds 1 [4Fe-4S] cluster. The cluster is coordinated with 3 cysteines and an exchangeable S-adenosyl-L-methionine.</text>
</comment>
<dbReference type="PANTHER" id="PTHR43726:SF1">
    <property type="entry name" value="BIOTIN SYNTHASE"/>
    <property type="match status" value="1"/>
</dbReference>
<organism evidence="8 9">
    <name type="scientific">Candidatus Desulfovibrio intestinavium</name>
    <dbReference type="NCBI Taxonomy" id="2838534"/>
    <lineage>
        <taxon>Bacteria</taxon>
        <taxon>Pseudomonadati</taxon>
        <taxon>Thermodesulfobacteriota</taxon>
        <taxon>Desulfovibrionia</taxon>
        <taxon>Desulfovibrionales</taxon>
        <taxon>Desulfovibrionaceae</taxon>
        <taxon>Desulfovibrio</taxon>
    </lineage>
</organism>
<evidence type="ECO:0000313" key="9">
    <source>
        <dbReference type="Proteomes" id="UP000823821"/>
    </source>
</evidence>
<name>A0A9D2KRX3_9BACT</name>
<dbReference type="InterPro" id="IPR034422">
    <property type="entry name" value="HydE/PylB-like"/>
</dbReference>
<evidence type="ECO:0000259" key="7">
    <source>
        <dbReference type="PROSITE" id="PS51918"/>
    </source>
</evidence>
<protein>
    <submittedName>
        <fullName evidence="8">Methylornithine synthase PylB</fullName>
    </submittedName>
</protein>
<evidence type="ECO:0000313" key="8">
    <source>
        <dbReference type="EMBL" id="HJA80009.1"/>
    </source>
</evidence>
<feature type="binding site" evidence="6">
    <location>
        <position position="156"/>
    </location>
    <ligand>
        <name>S-adenosyl-L-methionine</name>
        <dbReference type="ChEBI" id="CHEBI:59789"/>
    </ligand>
</feature>
<evidence type="ECO:0000256" key="3">
    <source>
        <dbReference type="ARBA" id="ARBA00023004"/>
    </source>
</evidence>
<evidence type="ECO:0000256" key="4">
    <source>
        <dbReference type="ARBA" id="ARBA00023014"/>
    </source>
</evidence>
<evidence type="ECO:0000256" key="5">
    <source>
        <dbReference type="PIRSR" id="PIRSR004762-1"/>
    </source>
</evidence>
<feature type="binding site" evidence="5">
    <location>
        <position position="53"/>
    </location>
    <ligand>
        <name>[4Fe-4S] cluster</name>
        <dbReference type="ChEBI" id="CHEBI:49883"/>
        <note>4Fe-4S-S-AdoMet</note>
    </ligand>
</feature>
<dbReference type="EMBL" id="DWZD01000053">
    <property type="protein sequence ID" value="HJA80009.1"/>
    <property type="molecule type" value="Genomic_DNA"/>
</dbReference>
<keyword evidence="5" id="KW-0004">4Fe-4S</keyword>
<feature type="binding site" evidence="5">
    <location>
        <position position="57"/>
    </location>
    <ligand>
        <name>[4Fe-4S] cluster</name>
        <dbReference type="ChEBI" id="CHEBI:49883"/>
        <note>4Fe-4S-S-AdoMet</note>
    </ligand>
</feature>
<reference evidence="8" key="2">
    <citation type="submission" date="2021-04" db="EMBL/GenBank/DDBJ databases">
        <authorList>
            <person name="Gilroy R."/>
        </authorList>
    </citation>
    <scope>NUCLEOTIDE SEQUENCE</scope>
    <source>
        <strain evidence="8">5032</strain>
    </source>
</reference>
<keyword evidence="2" id="KW-0479">Metal-binding</keyword>
<dbReference type="InterPro" id="IPR006638">
    <property type="entry name" value="Elp3/MiaA/NifB-like_rSAM"/>
</dbReference>
<dbReference type="Pfam" id="PF04055">
    <property type="entry name" value="Radical_SAM"/>
    <property type="match status" value="1"/>
</dbReference>
<accession>A0A9D2KRX3</accession>
<keyword evidence="4 5" id="KW-0411">Iron-sulfur</keyword>
<proteinExistence type="predicted"/>
<sequence length="356" mass="38726">MRREPEREAVLSLLEGADAAADEALFRRARAARAAQWGNRVFLYGFLYLSTFCRNDCTFCQYRRSNHAEIRYRKSLREVLEAGQRLAGDGVHLLDLTLGEDPCLMEGEGFARLEEMVAALRRATGLPVMVSPGVISAAQLARLRAAGADWYACYQETHDRTLFAALRVGQDFDRRCQARRDAAAAGLLVEDGLLTGVGENAAQLAHSLQSMYGEPLSQVRAMSYVPHACTLPPQAGDSLAARRAHELRALAAMRLLMPDRLVPASLDVDGLAGLTMRLQAGANVVTSLVPSGRGFAGVASRELDIDNERRGVAAVRTVLDRLGLEAASPGDYARWLTERRRTLTPDAGERTGGTCG</sequence>
<dbReference type="Proteomes" id="UP000823821">
    <property type="component" value="Unassembled WGS sequence"/>
</dbReference>
<dbReference type="PIRSF" id="PIRSF004762">
    <property type="entry name" value="CHP00423"/>
    <property type="match status" value="1"/>
</dbReference>
<dbReference type="GO" id="GO:0051539">
    <property type="term" value="F:4 iron, 4 sulfur cluster binding"/>
    <property type="evidence" value="ECO:0007669"/>
    <property type="project" value="UniProtKB-KW"/>
</dbReference>
<reference evidence="8" key="1">
    <citation type="journal article" date="2021" name="PeerJ">
        <title>Extensive microbial diversity within the chicken gut microbiome revealed by metagenomics and culture.</title>
        <authorList>
            <person name="Gilroy R."/>
            <person name="Ravi A."/>
            <person name="Getino M."/>
            <person name="Pursley I."/>
            <person name="Horton D.L."/>
            <person name="Alikhan N.F."/>
            <person name="Baker D."/>
            <person name="Gharbi K."/>
            <person name="Hall N."/>
            <person name="Watson M."/>
            <person name="Adriaenssens E.M."/>
            <person name="Foster-Nyarko E."/>
            <person name="Jarju S."/>
            <person name="Secka A."/>
            <person name="Antonio M."/>
            <person name="Oren A."/>
            <person name="Chaudhuri R.R."/>
            <person name="La Ragione R."/>
            <person name="Hildebrand F."/>
            <person name="Pallen M.J."/>
        </authorList>
    </citation>
    <scope>NUCLEOTIDE SEQUENCE</scope>
    <source>
        <strain evidence="8">5032</strain>
    </source>
</reference>
<dbReference type="GO" id="GO:0016740">
    <property type="term" value="F:transferase activity"/>
    <property type="evidence" value="ECO:0007669"/>
    <property type="project" value="TreeGrafter"/>
</dbReference>
<dbReference type="InterPro" id="IPR023891">
    <property type="entry name" value="Pyrrolys_PylB"/>
</dbReference>
<dbReference type="InterPro" id="IPR007197">
    <property type="entry name" value="rSAM"/>
</dbReference>
<feature type="binding site" evidence="6">
    <location>
        <position position="59"/>
    </location>
    <ligand>
        <name>S-adenosyl-L-methionine</name>
        <dbReference type="ChEBI" id="CHEBI:59789"/>
    </ligand>
</feature>
<dbReference type="SFLD" id="SFLDG01060">
    <property type="entry name" value="BATS_domain_containing"/>
    <property type="match status" value="1"/>
</dbReference>
<evidence type="ECO:0000256" key="6">
    <source>
        <dbReference type="PIRSR" id="PIRSR004762-2"/>
    </source>
</evidence>
<feature type="binding site" evidence="6">
    <location>
        <position position="220"/>
    </location>
    <ligand>
        <name>(3R)-3-methyl-D-ornithine</name>
        <dbReference type="ChEBI" id="CHEBI:64642"/>
    </ligand>
</feature>
<evidence type="ECO:0000256" key="2">
    <source>
        <dbReference type="ARBA" id="ARBA00022723"/>
    </source>
</evidence>
<feature type="binding site" evidence="6">
    <location>
        <position position="265"/>
    </location>
    <ligand>
        <name>(3R)-3-methyl-D-ornithine</name>
        <dbReference type="ChEBI" id="CHEBI:64642"/>
    </ligand>
</feature>
<keyword evidence="3 5" id="KW-0408">Iron</keyword>
<dbReference type="CDD" id="cd01335">
    <property type="entry name" value="Radical_SAM"/>
    <property type="match status" value="1"/>
</dbReference>
<feature type="binding site" evidence="5">
    <location>
        <position position="60"/>
    </location>
    <ligand>
        <name>[4Fe-4S] cluster</name>
        <dbReference type="ChEBI" id="CHEBI:49883"/>
        <note>4Fe-4S-S-AdoMet</note>
    </ligand>
</feature>
<feature type="binding site" evidence="6">
    <location>
        <position position="287"/>
    </location>
    <ligand>
        <name>(3R)-3-methyl-D-ornithine</name>
        <dbReference type="ChEBI" id="CHEBI:64642"/>
    </ligand>
</feature>
<feature type="binding site" evidence="6">
    <location>
        <position position="175"/>
    </location>
    <ligand>
        <name>S-adenosyl-L-methionine</name>
        <dbReference type="ChEBI" id="CHEBI:59789"/>
    </ligand>
</feature>
<dbReference type="NCBIfam" id="TIGR03910">
    <property type="entry name" value="pyrrolys_PylB"/>
    <property type="match status" value="1"/>
</dbReference>
<gene>
    <name evidence="8" type="primary">pylB</name>
    <name evidence="8" type="ORF">H9784_10685</name>
</gene>
<feature type="binding site" evidence="6">
    <location>
        <position position="286"/>
    </location>
    <ligand>
        <name>(3R)-3-methyl-D-ornithine</name>
        <dbReference type="ChEBI" id="CHEBI:64642"/>
    </ligand>
</feature>
<dbReference type="InterPro" id="IPR013785">
    <property type="entry name" value="Aldolase_TIM"/>
</dbReference>
<evidence type="ECO:0000256" key="1">
    <source>
        <dbReference type="ARBA" id="ARBA00022691"/>
    </source>
</evidence>
<dbReference type="SFLD" id="SFLDS00029">
    <property type="entry name" value="Radical_SAM"/>
    <property type="match status" value="1"/>
</dbReference>
<feature type="binding site" evidence="6">
    <location>
        <position position="154"/>
    </location>
    <ligand>
        <name>(3R)-3-methyl-D-ornithine</name>
        <dbReference type="ChEBI" id="CHEBI:64642"/>
    </ligand>
</feature>
<keyword evidence="1 5" id="KW-0949">S-adenosyl-L-methionine</keyword>
<dbReference type="PANTHER" id="PTHR43726">
    <property type="entry name" value="3-METHYLORNITHINE SYNTHASE"/>
    <property type="match status" value="1"/>
</dbReference>
<dbReference type="SUPFAM" id="SSF102114">
    <property type="entry name" value="Radical SAM enzymes"/>
    <property type="match status" value="1"/>
</dbReference>
<feature type="binding site" evidence="6">
    <location>
        <position position="131"/>
    </location>
    <ligand>
        <name>(3R)-3-methyl-D-ornithine</name>
        <dbReference type="ChEBI" id="CHEBI:64642"/>
    </ligand>
</feature>
<dbReference type="SMART" id="SM00729">
    <property type="entry name" value="Elp3"/>
    <property type="match status" value="1"/>
</dbReference>
<feature type="domain" description="Radical SAM core" evidence="7">
    <location>
        <begin position="39"/>
        <end position="259"/>
    </location>
</feature>
<comment type="caution">
    <text evidence="8">The sequence shown here is derived from an EMBL/GenBank/DDBJ whole genome shotgun (WGS) entry which is preliminary data.</text>
</comment>
<dbReference type="AlphaFoldDB" id="A0A9D2KRX3"/>
<feature type="binding site" evidence="6">
    <location>
        <position position="95"/>
    </location>
    <ligand>
        <name>(3R)-3-methyl-D-ornithine</name>
        <dbReference type="ChEBI" id="CHEBI:64642"/>
    </ligand>
</feature>
<dbReference type="GO" id="GO:0046872">
    <property type="term" value="F:metal ion binding"/>
    <property type="evidence" value="ECO:0007669"/>
    <property type="project" value="UniProtKB-KW"/>
</dbReference>
<dbReference type="PROSITE" id="PS51918">
    <property type="entry name" value="RADICAL_SAM"/>
    <property type="match status" value="1"/>
</dbReference>
<dbReference type="InterPro" id="IPR058240">
    <property type="entry name" value="rSAM_sf"/>
</dbReference>
<dbReference type="Gene3D" id="3.20.20.70">
    <property type="entry name" value="Aldolase class I"/>
    <property type="match status" value="1"/>
</dbReference>
<dbReference type="SFLD" id="SFLDG01280">
    <property type="entry name" value="HydE/PylB-like"/>
    <property type="match status" value="1"/>
</dbReference>
<feature type="binding site" evidence="6">
    <location>
        <position position="167"/>
    </location>
    <ligand>
        <name>S-adenosyl-L-methionine</name>
        <dbReference type="ChEBI" id="CHEBI:59789"/>
    </ligand>
</feature>